<evidence type="ECO:0000313" key="1">
    <source>
        <dbReference type="Proteomes" id="UP000887576"/>
    </source>
</evidence>
<evidence type="ECO:0000313" key="2">
    <source>
        <dbReference type="WBParaSite" id="JU765_v2.g20509.t1"/>
    </source>
</evidence>
<sequence length="408" mass="44882">MDNNAMRLLAASGPLMQQGFPSGLPRPMFPPNLSAAAGIEQANQLQQALRNQMMCQNLPPELTPEVLASQMPRAPFMMDPNTVAFHPYLALDGGRRRNATREITQPLKTWLTEHKKNPYPSKPEKIMLAMFTGMTLTQVSTWFANARRRLKKENKMTWSPRNGRGDSDDDDDFDPTESLETSTELKPEIKLDMKSEIELNSPKKHKIWSITENLQNSRSESTNSNVSKESKNDEINGLGNGLTIPTTQPSTAANGFNPLMMAAMNRIMPPQFYAAFMQQQAQAQQAQAQVQQQQLAAMLRNAGAFPPMFLNNFFGMPGMNLPGPSTMQIPSTSSSTSPNPDLANTSDNCDTTATTSSNLANTSGSATTTSEDRESRSPSPLLKLSKLEQTDSSPNKKQSDDSNCSTSK</sequence>
<dbReference type="Proteomes" id="UP000887576">
    <property type="component" value="Unplaced"/>
</dbReference>
<organism evidence="1 2">
    <name type="scientific">Panagrolaimus sp. JU765</name>
    <dbReference type="NCBI Taxonomy" id="591449"/>
    <lineage>
        <taxon>Eukaryota</taxon>
        <taxon>Metazoa</taxon>
        <taxon>Ecdysozoa</taxon>
        <taxon>Nematoda</taxon>
        <taxon>Chromadorea</taxon>
        <taxon>Rhabditida</taxon>
        <taxon>Tylenchina</taxon>
        <taxon>Panagrolaimomorpha</taxon>
        <taxon>Panagrolaimoidea</taxon>
        <taxon>Panagrolaimidae</taxon>
        <taxon>Panagrolaimus</taxon>
    </lineage>
</organism>
<proteinExistence type="predicted"/>
<accession>A0AC34QYT5</accession>
<protein>
    <submittedName>
        <fullName evidence="2">Homeobox domain-containing protein</fullName>
    </submittedName>
</protein>
<reference evidence="2" key="1">
    <citation type="submission" date="2022-11" db="UniProtKB">
        <authorList>
            <consortium name="WormBaseParasite"/>
        </authorList>
    </citation>
    <scope>IDENTIFICATION</scope>
</reference>
<dbReference type="WBParaSite" id="JU765_v2.g20509.t1">
    <property type="protein sequence ID" value="JU765_v2.g20509.t1"/>
    <property type="gene ID" value="JU765_v2.g20509"/>
</dbReference>
<name>A0AC34QYT5_9BILA</name>